<dbReference type="InterPro" id="IPR027417">
    <property type="entry name" value="P-loop_NTPase"/>
</dbReference>
<evidence type="ECO:0000259" key="4">
    <source>
        <dbReference type="PROSITE" id="PS50893"/>
    </source>
</evidence>
<organism evidence="5 6">
    <name type="scientific">Sporomusa termitida</name>
    <dbReference type="NCBI Taxonomy" id="2377"/>
    <lineage>
        <taxon>Bacteria</taxon>
        <taxon>Bacillati</taxon>
        <taxon>Bacillota</taxon>
        <taxon>Negativicutes</taxon>
        <taxon>Selenomonadales</taxon>
        <taxon>Sporomusaceae</taxon>
        <taxon>Sporomusa</taxon>
    </lineage>
</organism>
<evidence type="ECO:0000256" key="3">
    <source>
        <dbReference type="ARBA" id="ARBA00022840"/>
    </source>
</evidence>
<dbReference type="Pfam" id="PF00005">
    <property type="entry name" value="ABC_tran"/>
    <property type="match status" value="1"/>
</dbReference>
<accession>A0A517DZ65</accession>
<dbReference type="RefSeq" id="WP_144351982.1">
    <property type="nucleotide sequence ID" value="NZ_CP036259.1"/>
</dbReference>
<reference evidence="5 6" key="1">
    <citation type="submission" date="2019-02" db="EMBL/GenBank/DDBJ databases">
        <title>Closed genome of Sporomusa termitida DSM 4440.</title>
        <authorList>
            <person name="Poehlein A."/>
            <person name="Daniel R."/>
        </authorList>
    </citation>
    <scope>NUCLEOTIDE SEQUENCE [LARGE SCALE GENOMIC DNA]</scope>
    <source>
        <strain evidence="5 6">DSM 4440</strain>
    </source>
</reference>
<dbReference type="FunFam" id="3.40.50.300:FF:000421">
    <property type="entry name" value="Branched-chain amino acid ABC transporter ATP-binding protein"/>
    <property type="match status" value="1"/>
</dbReference>
<dbReference type="SUPFAM" id="SSF52540">
    <property type="entry name" value="P-loop containing nucleoside triphosphate hydrolases"/>
    <property type="match status" value="1"/>
</dbReference>
<dbReference type="Gene3D" id="3.40.50.300">
    <property type="entry name" value="P-loop containing nucleotide triphosphate hydrolases"/>
    <property type="match status" value="1"/>
</dbReference>
<dbReference type="GO" id="GO:1903806">
    <property type="term" value="P:L-isoleucine import across plasma membrane"/>
    <property type="evidence" value="ECO:0007669"/>
    <property type="project" value="TreeGrafter"/>
</dbReference>
<dbReference type="EMBL" id="CP036259">
    <property type="protein sequence ID" value="QDR82608.1"/>
    <property type="molecule type" value="Genomic_DNA"/>
</dbReference>
<dbReference type="InterPro" id="IPR003593">
    <property type="entry name" value="AAA+_ATPase"/>
</dbReference>
<dbReference type="AlphaFoldDB" id="A0A517DZ65"/>
<proteinExistence type="predicted"/>
<dbReference type="GO" id="GO:0016887">
    <property type="term" value="F:ATP hydrolysis activity"/>
    <property type="evidence" value="ECO:0007669"/>
    <property type="project" value="InterPro"/>
</dbReference>
<dbReference type="KEGG" id="sted:SPTER_40360"/>
<dbReference type="GO" id="GO:0005886">
    <property type="term" value="C:plasma membrane"/>
    <property type="evidence" value="ECO:0007669"/>
    <property type="project" value="TreeGrafter"/>
</dbReference>
<sequence>MILALEKISKNFGGLAALSNISFHVNKSEILGVIGPNGAGKTTLFNLITGVLPPSEGQIVYRDKAIVGLKPHKIAKLGISRTFQNIRLFGQMTALENVMVGAHCRTHAGLWQGLWQTRTQQQEEKTIKGQARTLLELTGIGDQADTLAGALSYGKQRRLEIARALASDPELLLLDEPAAGMNESETDDLRLLIAQIQQLGKAVILIEHDMHLMMNVCERFVVLNFGRKIAEGSPASIQENPQVIEAYLGKEDMGDA</sequence>
<feature type="domain" description="ABC transporter" evidence="4">
    <location>
        <begin position="3"/>
        <end position="250"/>
    </location>
</feature>
<dbReference type="EC" id="3.6.3.-" evidence="5"/>
<dbReference type="GO" id="GO:0015188">
    <property type="term" value="F:L-isoleucine transmembrane transporter activity"/>
    <property type="evidence" value="ECO:0007669"/>
    <property type="project" value="TreeGrafter"/>
</dbReference>
<dbReference type="Pfam" id="PF12399">
    <property type="entry name" value="BCA_ABC_TP_C"/>
    <property type="match status" value="1"/>
</dbReference>
<dbReference type="PANTHER" id="PTHR45772:SF7">
    <property type="entry name" value="AMINO ACID ABC TRANSPORTER ATP-BINDING PROTEIN"/>
    <property type="match status" value="1"/>
</dbReference>
<name>A0A517DZ65_9FIRM</name>
<dbReference type="GO" id="GO:0042941">
    <property type="term" value="P:D-alanine transmembrane transport"/>
    <property type="evidence" value="ECO:0007669"/>
    <property type="project" value="TreeGrafter"/>
</dbReference>
<dbReference type="InterPro" id="IPR051120">
    <property type="entry name" value="ABC_AA/LPS_Transport"/>
</dbReference>
<protein>
    <submittedName>
        <fullName evidence="5">Lipopolysaccharide export system ATP-binding protein LptB</fullName>
        <ecNumber evidence="5">3.6.3.-</ecNumber>
    </submittedName>
</protein>
<dbReference type="GO" id="GO:1903805">
    <property type="term" value="P:L-valine import across plasma membrane"/>
    <property type="evidence" value="ECO:0007669"/>
    <property type="project" value="TreeGrafter"/>
</dbReference>
<gene>
    <name evidence="5" type="primary">lptB_5</name>
    <name evidence="5" type="ORF">SPTER_40360</name>
</gene>
<dbReference type="Proteomes" id="UP000320776">
    <property type="component" value="Chromosome"/>
</dbReference>
<evidence type="ECO:0000313" key="5">
    <source>
        <dbReference type="EMBL" id="QDR82608.1"/>
    </source>
</evidence>
<dbReference type="GO" id="GO:0015808">
    <property type="term" value="P:L-alanine transport"/>
    <property type="evidence" value="ECO:0007669"/>
    <property type="project" value="TreeGrafter"/>
</dbReference>
<keyword evidence="5" id="KW-0378">Hydrolase</keyword>
<dbReference type="PROSITE" id="PS50893">
    <property type="entry name" value="ABC_TRANSPORTER_2"/>
    <property type="match status" value="1"/>
</dbReference>
<dbReference type="CDD" id="cd03219">
    <property type="entry name" value="ABC_Mj1267_LivG_branched"/>
    <property type="match status" value="1"/>
</dbReference>
<evidence type="ECO:0000256" key="2">
    <source>
        <dbReference type="ARBA" id="ARBA00022741"/>
    </source>
</evidence>
<dbReference type="SMART" id="SM00382">
    <property type="entry name" value="AAA"/>
    <property type="match status" value="1"/>
</dbReference>
<dbReference type="InterPro" id="IPR003439">
    <property type="entry name" value="ABC_transporter-like_ATP-bd"/>
</dbReference>
<keyword evidence="2" id="KW-0547">Nucleotide-binding</keyword>
<keyword evidence="3 5" id="KW-0067">ATP-binding</keyword>
<dbReference type="OrthoDB" id="9779136at2"/>
<evidence type="ECO:0000256" key="1">
    <source>
        <dbReference type="ARBA" id="ARBA00022448"/>
    </source>
</evidence>
<dbReference type="GO" id="GO:0015192">
    <property type="term" value="F:L-phenylalanine transmembrane transporter activity"/>
    <property type="evidence" value="ECO:0007669"/>
    <property type="project" value="TreeGrafter"/>
</dbReference>
<dbReference type="PANTHER" id="PTHR45772">
    <property type="entry name" value="CONSERVED COMPONENT OF ABC TRANSPORTER FOR NATURAL AMINO ACIDS-RELATED"/>
    <property type="match status" value="1"/>
</dbReference>
<evidence type="ECO:0000313" key="6">
    <source>
        <dbReference type="Proteomes" id="UP000320776"/>
    </source>
</evidence>
<keyword evidence="6" id="KW-1185">Reference proteome</keyword>
<dbReference type="GO" id="GO:0005304">
    <property type="term" value="F:L-valine transmembrane transporter activity"/>
    <property type="evidence" value="ECO:0007669"/>
    <property type="project" value="TreeGrafter"/>
</dbReference>
<dbReference type="InterPro" id="IPR032823">
    <property type="entry name" value="BCA_ABC_TP_C"/>
</dbReference>
<keyword evidence="1" id="KW-0813">Transport</keyword>
<dbReference type="GO" id="GO:0005524">
    <property type="term" value="F:ATP binding"/>
    <property type="evidence" value="ECO:0007669"/>
    <property type="project" value="UniProtKB-KW"/>
</dbReference>